<reference evidence="3" key="1">
    <citation type="submission" date="2020-11" db="EMBL/GenBank/DDBJ databases">
        <authorList>
            <person name="Tran Van P."/>
        </authorList>
    </citation>
    <scope>NUCLEOTIDE SEQUENCE</scope>
</reference>
<proteinExistence type="predicted"/>
<dbReference type="Proteomes" id="UP000759131">
    <property type="component" value="Unassembled WGS sequence"/>
</dbReference>
<dbReference type="Pfam" id="PF02204">
    <property type="entry name" value="VPS9"/>
    <property type="match status" value="1"/>
</dbReference>
<dbReference type="SUPFAM" id="SSF109993">
    <property type="entry name" value="VPS9 domain"/>
    <property type="match status" value="1"/>
</dbReference>
<dbReference type="PANTHER" id="PTHR24170">
    <property type="entry name" value="ANKYRIN REPEAT DOMAIN-CONTAINING PROTEIN 27"/>
    <property type="match status" value="1"/>
</dbReference>
<dbReference type="PROSITE" id="PS51205">
    <property type="entry name" value="VPS9"/>
    <property type="match status" value="1"/>
</dbReference>
<evidence type="ECO:0000313" key="4">
    <source>
        <dbReference type="Proteomes" id="UP000759131"/>
    </source>
</evidence>
<dbReference type="GO" id="GO:0005770">
    <property type="term" value="C:late endosome"/>
    <property type="evidence" value="ECO:0007669"/>
    <property type="project" value="TreeGrafter"/>
</dbReference>
<dbReference type="GO" id="GO:0097422">
    <property type="term" value="C:tubular endosome"/>
    <property type="evidence" value="ECO:0007669"/>
    <property type="project" value="TreeGrafter"/>
</dbReference>
<dbReference type="GO" id="GO:0030133">
    <property type="term" value="C:transport vesicle"/>
    <property type="evidence" value="ECO:0007669"/>
    <property type="project" value="TreeGrafter"/>
</dbReference>
<feature type="region of interest" description="Disordered" evidence="1">
    <location>
        <begin position="256"/>
        <end position="284"/>
    </location>
</feature>
<dbReference type="EMBL" id="OC854764">
    <property type="protein sequence ID" value="CAD7620277.1"/>
    <property type="molecule type" value="Genomic_DNA"/>
</dbReference>
<dbReference type="InterPro" id="IPR037191">
    <property type="entry name" value="VPS9_dom_sf"/>
</dbReference>
<dbReference type="InterPro" id="IPR051248">
    <property type="entry name" value="UPF0507/Ank_repeat_27"/>
</dbReference>
<dbReference type="PANTHER" id="PTHR24170:SF1">
    <property type="entry name" value="DOMAIN PROTEIN, PUTATIVE (AFU_ORTHOLOGUE AFUA_1G09870)-RELATED"/>
    <property type="match status" value="1"/>
</dbReference>
<keyword evidence="4" id="KW-1185">Reference proteome</keyword>
<dbReference type="EMBL" id="CAJPIZ010000189">
    <property type="protein sequence ID" value="CAG2100707.1"/>
    <property type="molecule type" value="Genomic_DNA"/>
</dbReference>
<accession>A0A7R9PUF1</accession>
<evidence type="ECO:0000313" key="3">
    <source>
        <dbReference type="EMBL" id="CAD7620277.1"/>
    </source>
</evidence>
<gene>
    <name evidence="3" type="ORF">OSB1V03_LOCUS768</name>
</gene>
<evidence type="ECO:0000259" key="2">
    <source>
        <dbReference type="PROSITE" id="PS51205"/>
    </source>
</evidence>
<name>A0A7R9PUF1_9ACAR</name>
<dbReference type="AlphaFoldDB" id="A0A7R9PUF1"/>
<feature type="domain" description="VPS9" evidence="2">
    <location>
        <begin position="112"/>
        <end position="255"/>
    </location>
</feature>
<dbReference type="InterPro" id="IPR003123">
    <property type="entry name" value="VPS9"/>
</dbReference>
<evidence type="ECO:0000256" key="1">
    <source>
        <dbReference type="SAM" id="MobiDB-lite"/>
    </source>
</evidence>
<organism evidence="3">
    <name type="scientific">Medioppia subpectinata</name>
    <dbReference type="NCBI Taxonomy" id="1979941"/>
    <lineage>
        <taxon>Eukaryota</taxon>
        <taxon>Metazoa</taxon>
        <taxon>Ecdysozoa</taxon>
        <taxon>Arthropoda</taxon>
        <taxon>Chelicerata</taxon>
        <taxon>Arachnida</taxon>
        <taxon>Acari</taxon>
        <taxon>Acariformes</taxon>
        <taxon>Sarcoptiformes</taxon>
        <taxon>Oribatida</taxon>
        <taxon>Brachypylina</taxon>
        <taxon>Oppioidea</taxon>
        <taxon>Oppiidae</taxon>
        <taxon>Medioppia</taxon>
    </lineage>
</organism>
<dbReference type="GO" id="GO:0005769">
    <property type="term" value="C:early endosome"/>
    <property type="evidence" value="ECO:0007669"/>
    <property type="project" value="TreeGrafter"/>
</dbReference>
<feature type="compositionally biased region" description="Basic and acidic residues" evidence="1">
    <location>
        <begin position="260"/>
        <end position="271"/>
    </location>
</feature>
<protein>
    <recommendedName>
        <fullName evidence="2">VPS9 domain-containing protein</fullName>
    </recommendedName>
</protein>
<dbReference type="GO" id="GO:0045022">
    <property type="term" value="P:early endosome to late endosome transport"/>
    <property type="evidence" value="ECO:0007669"/>
    <property type="project" value="TreeGrafter"/>
</dbReference>
<dbReference type="Gene3D" id="1.20.1050.80">
    <property type="entry name" value="VPS9 domain"/>
    <property type="match status" value="1"/>
</dbReference>
<dbReference type="GO" id="GO:0000149">
    <property type="term" value="F:SNARE binding"/>
    <property type="evidence" value="ECO:0007669"/>
    <property type="project" value="TreeGrafter"/>
</dbReference>
<feature type="compositionally biased region" description="Polar residues" evidence="1">
    <location>
        <begin position="272"/>
        <end position="284"/>
    </location>
</feature>
<sequence>MTSLQKNLFYNTLVRQFRKTYRDAIDKCYTICVPINDSYESNVINDHFMSAHILKASPLLKSHFVAANNKHNFDVEIDGQTLRVTRVNEMMKTYLILPKYLDDAKDRIKCIIDWGYENFSQLPSLSGISSNDLQLDTAIETEELSQMEAKTTPLEKLYCLRKTLDLVTQQMTKSVEEKHFLLPVKTDPICIMSDDLIAAVICVLTSVKPKRFESEINFIQTFSWNLPQNNEFGYSSVTFEVVKEFIKNYDINQKSHKTSAKGDTKGHKSDDNSSVNAKHYSNMSSPLDRELEKISKMIDISSISTDSSQSTNANNDSNDDLGEFLGSLNRNSFGVGFGKQY</sequence>
<dbReference type="GO" id="GO:0005085">
    <property type="term" value="F:guanyl-nucleotide exchange factor activity"/>
    <property type="evidence" value="ECO:0007669"/>
    <property type="project" value="TreeGrafter"/>
</dbReference>
<dbReference type="GO" id="GO:0005886">
    <property type="term" value="C:plasma membrane"/>
    <property type="evidence" value="ECO:0007669"/>
    <property type="project" value="TreeGrafter"/>
</dbReference>
<dbReference type="OrthoDB" id="411646at2759"/>